<reference evidence="4 6" key="2">
    <citation type="submission" date="2023-08" db="EMBL/GenBank/DDBJ databases">
        <title>Whole genome sequencing of Staphylococcus coagulans NN-2474.</title>
        <authorList>
            <person name="Kropotov V.S."/>
            <person name="Boriskina E.V."/>
            <person name="Gordinskaya N.A."/>
            <person name="Shkurkina I.S."/>
            <person name="Kryazhev D.V."/>
            <person name="Alekseeva A.E."/>
            <person name="Makhova M.A."/>
        </authorList>
    </citation>
    <scope>NUCLEOTIDE SEQUENCE [LARGE SCALE GENOMIC DNA]</scope>
    <source>
        <strain evidence="4 6">NN-2474</strain>
    </source>
</reference>
<evidence type="ECO:0000313" key="3">
    <source>
        <dbReference type="EMBL" id="MBA8776180.1"/>
    </source>
</evidence>
<protein>
    <submittedName>
        <fullName evidence="3">Single-stranded DNA-binding protein</fullName>
    </submittedName>
</protein>
<dbReference type="PROSITE" id="PS50935">
    <property type="entry name" value="SSB"/>
    <property type="match status" value="1"/>
</dbReference>
<comment type="caution">
    <text evidence="3">The sequence shown here is derived from an EMBL/GenBank/DDBJ whole genome shotgun (WGS) entry which is preliminary data.</text>
</comment>
<dbReference type="RefSeq" id="WP_050330400.1">
    <property type="nucleotide sequence ID" value="NZ_CP092966.1"/>
</dbReference>
<accession>A0A9X0PED2</accession>
<dbReference type="Proteomes" id="UP001255050">
    <property type="component" value="Unassembled WGS sequence"/>
</dbReference>
<dbReference type="GO" id="GO:0003697">
    <property type="term" value="F:single-stranded DNA binding"/>
    <property type="evidence" value="ECO:0007669"/>
    <property type="project" value="InterPro"/>
</dbReference>
<gene>
    <name evidence="3" type="ORF">HR081_04480</name>
    <name evidence="4" type="ORF">RCO12_10675</name>
</gene>
<keyword evidence="1 2" id="KW-0238">DNA-binding</keyword>
<dbReference type="EMBL" id="JAVJGV010000066">
    <property type="protein sequence ID" value="MDR5603896.1"/>
    <property type="molecule type" value="Genomic_DNA"/>
</dbReference>
<sequence length="121" mass="14200">MSSINQFQAIGCINRPPQHYEKEDSHFITFSVKVTRNYLSRNQRPMYDFLNCKAYGEVAIQIKEVFKEDIIVAISGQIQTRRFFHNDEKRYATELLVTQFYPLIPTQMKSTCENLTSPTQI</sequence>
<dbReference type="Pfam" id="PF00436">
    <property type="entry name" value="SSB"/>
    <property type="match status" value="1"/>
</dbReference>
<dbReference type="Proteomes" id="UP000524893">
    <property type="component" value="Unassembled WGS sequence"/>
</dbReference>
<dbReference type="SUPFAM" id="SSF50249">
    <property type="entry name" value="Nucleic acid-binding proteins"/>
    <property type="match status" value="1"/>
</dbReference>
<evidence type="ECO:0000256" key="1">
    <source>
        <dbReference type="ARBA" id="ARBA00023125"/>
    </source>
</evidence>
<dbReference type="EMBL" id="JABTCN010000009">
    <property type="protein sequence ID" value="MBA8776180.1"/>
    <property type="molecule type" value="Genomic_DNA"/>
</dbReference>
<evidence type="ECO:0000256" key="2">
    <source>
        <dbReference type="PROSITE-ProRule" id="PRU00252"/>
    </source>
</evidence>
<organism evidence="3 5">
    <name type="scientific">Staphylococcus coagulans</name>
    <dbReference type="NCBI Taxonomy" id="74706"/>
    <lineage>
        <taxon>Bacteria</taxon>
        <taxon>Bacillati</taxon>
        <taxon>Bacillota</taxon>
        <taxon>Bacilli</taxon>
        <taxon>Bacillales</taxon>
        <taxon>Staphylococcaceae</taxon>
        <taxon>Staphylococcus</taxon>
    </lineage>
</organism>
<evidence type="ECO:0000313" key="6">
    <source>
        <dbReference type="Proteomes" id="UP001255050"/>
    </source>
</evidence>
<evidence type="ECO:0000313" key="5">
    <source>
        <dbReference type="Proteomes" id="UP000524893"/>
    </source>
</evidence>
<dbReference type="Gene3D" id="2.40.50.140">
    <property type="entry name" value="Nucleic acid-binding proteins"/>
    <property type="match status" value="1"/>
</dbReference>
<dbReference type="AlphaFoldDB" id="A0A9X0PED2"/>
<name>A0A9X0PED2_9STAP</name>
<dbReference type="GeneID" id="72413859"/>
<evidence type="ECO:0000313" key="4">
    <source>
        <dbReference type="EMBL" id="MDR5603896.1"/>
    </source>
</evidence>
<keyword evidence="6" id="KW-1185">Reference proteome</keyword>
<reference evidence="3 5" key="1">
    <citation type="journal article" date="2020" name="Access Microbiol">
        <title>Isolation and genome sequencing of Staphylococcus schleiferi subspecies coagulans from Antarctic seals.</title>
        <authorList>
            <person name="Foster G."/>
            <person name="Robb A."/>
            <person name="Paterson G.K."/>
        </authorList>
    </citation>
    <scope>NUCLEOTIDE SEQUENCE [LARGE SCALE GENOMIC DNA]</scope>
    <source>
        <strain evidence="3 5">M615/02/4</strain>
    </source>
</reference>
<dbReference type="InterPro" id="IPR000424">
    <property type="entry name" value="Primosome_PriB/ssb"/>
</dbReference>
<proteinExistence type="predicted"/>
<dbReference type="InterPro" id="IPR012340">
    <property type="entry name" value="NA-bd_OB-fold"/>
</dbReference>